<dbReference type="InterPro" id="IPR016181">
    <property type="entry name" value="Acyl_CoA_acyltransferase"/>
</dbReference>
<evidence type="ECO:0000259" key="3">
    <source>
        <dbReference type="PROSITE" id="PS51186"/>
    </source>
</evidence>
<gene>
    <name evidence="4" type="ORF">CFK40_10520</name>
</gene>
<dbReference type="Pfam" id="PF00583">
    <property type="entry name" value="Acetyltransf_1"/>
    <property type="match status" value="1"/>
</dbReference>
<dbReference type="InterPro" id="IPR050832">
    <property type="entry name" value="Bact_Acetyltransf"/>
</dbReference>
<evidence type="ECO:0000313" key="4">
    <source>
        <dbReference type="EMBL" id="ASN05413.1"/>
    </source>
</evidence>
<dbReference type="PANTHER" id="PTHR43877">
    <property type="entry name" value="AMINOALKYLPHOSPHONATE N-ACETYLTRANSFERASE-RELATED-RELATED"/>
    <property type="match status" value="1"/>
</dbReference>
<organism evidence="4 5">
    <name type="scientific">Virgibacillus necropolis</name>
    <dbReference type="NCBI Taxonomy" id="163877"/>
    <lineage>
        <taxon>Bacteria</taxon>
        <taxon>Bacillati</taxon>
        <taxon>Bacillota</taxon>
        <taxon>Bacilli</taxon>
        <taxon>Bacillales</taxon>
        <taxon>Bacillaceae</taxon>
        <taxon>Virgibacillus</taxon>
    </lineage>
</organism>
<dbReference type="InterPro" id="IPR000182">
    <property type="entry name" value="GNAT_dom"/>
</dbReference>
<dbReference type="GO" id="GO:0016747">
    <property type="term" value="F:acyltransferase activity, transferring groups other than amino-acyl groups"/>
    <property type="evidence" value="ECO:0007669"/>
    <property type="project" value="InterPro"/>
</dbReference>
<accession>A0A221MCP0</accession>
<dbReference type="OrthoDB" id="9792929at2"/>
<keyword evidence="1 4" id="KW-0808">Transferase</keyword>
<evidence type="ECO:0000313" key="5">
    <source>
        <dbReference type="Proteomes" id="UP000204391"/>
    </source>
</evidence>
<dbReference type="AlphaFoldDB" id="A0A221MCP0"/>
<reference evidence="4 5" key="1">
    <citation type="journal article" date="2003" name="Int. J. Syst. Evol. Microbiol.">
        <title>Virgibacillus carmonensis sp. nov., Virgibacillus necropolis sp. nov. and Virgibacillus picturae sp. nov., three novel species isolated from deteriorated mural paintings, transfer of the species of the genus salibacillus to Virgibacillus, as Virgibacillus marismortui comb. nov. and Virgibacillus salexigens comb. nov., and emended description of the genus Virgibacillus.</title>
        <authorList>
            <person name="Heyrman J."/>
            <person name="Logan N.A."/>
            <person name="Busse H.J."/>
            <person name="Balcaen A."/>
            <person name="Lebbe L."/>
            <person name="Rodriguez-Diaz M."/>
            <person name="Swings J."/>
            <person name="De Vos P."/>
        </authorList>
    </citation>
    <scope>NUCLEOTIDE SEQUENCE [LARGE SCALE GENOMIC DNA]</scope>
    <source>
        <strain evidence="4 5">LMG 19488</strain>
    </source>
</reference>
<dbReference type="PANTHER" id="PTHR43877:SF2">
    <property type="entry name" value="AMINOALKYLPHOSPHONATE N-ACETYLTRANSFERASE-RELATED"/>
    <property type="match status" value="1"/>
</dbReference>
<dbReference type="CDD" id="cd04301">
    <property type="entry name" value="NAT_SF"/>
    <property type="match status" value="1"/>
</dbReference>
<evidence type="ECO:0000256" key="1">
    <source>
        <dbReference type="ARBA" id="ARBA00022679"/>
    </source>
</evidence>
<proteinExistence type="predicted"/>
<dbReference type="Gene3D" id="3.40.630.30">
    <property type="match status" value="1"/>
</dbReference>
<dbReference type="PROSITE" id="PS51186">
    <property type="entry name" value="GNAT"/>
    <property type="match status" value="1"/>
</dbReference>
<keyword evidence="2" id="KW-0012">Acyltransferase</keyword>
<feature type="domain" description="N-acetyltransferase" evidence="3">
    <location>
        <begin position="1"/>
        <end position="146"/>
    </location>
</feature>
<dbReference type="Proteomes" id="UP000204391">
    <property type="component" value="Chromosome"/>
</dbReference>
<name>A0A221MCP0_9BACI</name>
<dbReference type="SUPFAM" id="SSF55729">
    <property type="entry name" value="Acyl-CoA N-acyltransferases (Nat)"/>
    <property type="match status" value="1"/>
</dbReference>
<dbReference type="EMBL" id="CP022437">
    <property type="protein sequence ID" value="ASN05413.1"/>
    <property type="molecule type" value="Genomic_DNA"/>
</dbReference>
<evidence type="ECO:0000256" key="2">
    <source>
        <dbReference type="ARBA" id="ARBA00023315"/>
    </source>
</evidence>
<sequence>MSIQKATLKDYETLSELFDLYRVFYEQKSNPEGARDFIKERLNNEESVAFIALDENDPIGFVQLYPSFSSVSMKRTWVLNDLYVKEKARGKGFGEKLLKKTITFAEGTGAIGVSLETGKDNLTAQRLYERVGFKRETNYFYDFSIG</sequence>
<keyword evidence="5" id="KW-1185">Reference proteome</keyword>
<dbReference type="KEGG" id="vne:CFK40_10520"/>
<dbReference type="RefSeq" id="WP_089532263.1">
    <property type="nucleotide sequence ID" value="NZ_CP022437.1"/>
</dbReference>
<protein>
    <submittedName>
        <fullName evidence="4">GNAT family N-acetyltransferase</fullName>
    </submittedName>
</protein>